<feature type="repeat" description="ANK" evidence="4">
    <location>
        <begin position="368"/>
        <end position="394"/>
    </location>
</feature>
<keyword evidence="3 4" id="KW-0040">ANK repeat</keyword>
<dbReference type="PROSITE" id="PS50088">
    <property type="entry name" value="ANK_REPEAT"/>
    <property type="match status" value="2"/>
</dbReference>
<evidence type="ECO:0000256" key="5">
    <source>
        <dbReference type="SAM" id="MobiDB-lite"/>
    </source>
</evidence>
<evidence type="ECO:0000256" key="2">
    <source>
        <dbReference type="ARBA" id="ARBA00022837"/>
    </source>
</evidence>
<dbReference type="InterPro" id="IPR002110">
    <property type="entry name" value="Ankyrin_rpt"/>
</dbReference>
<dbReference type="SMART" id="SM00248">
    <property type="entry name" value="ANK"/>
    <property type="match status" value="4"/>
</dbReference>
<evidence type="ECO:0000256" key="3">
    <source>
        <dbReference type="ARBA" id="ARBA00023043"/>
    </source>
</evidence>
<evidence type="ECO:0000256" key="1">
    <source>
        <dbReference type="ARBA" id="ARBA00022737"/>
    </source>
</evidence>
<feature type="domain" description="EF-hand" evidence="6">
    <location>
        <begin position="8"/>
        <end position="43"/>
    </location>
</feature>
<dbReference type="InterPro" id="IPR018247">
    <property type="entry name" value="EF_Hand_1_Ca_BS"/>
</dbReference>
<feature type="repeat" description="ANK" evidence="4">
    <location>
        <begin position="235"/>
        <end position="267"/>
    </location>
</feature>
<evidence type="ECO:0000313" key="7">
    <source>
        <dbReference type="EMBL" id="CAE0552595.1"/>
    </source>
</evidence>
<dbReference type="PANTHER" id="PTHR24126:SF14">
    <property type="entry name" value="ANK_REP_REGION DOMAIN-CONTAINING PROTEIN"/>
    <property type="match status" value="1"/>
</dbReference>
<proteinExistence type="predicted"/>
<evidence type="ECO:0000259" key="6">
    <source>
        <dbReference type="PROSITE" id="PS50222"/>
    </source>
</evidence>
<evidence type="ECO:0000256" key="4">
    <source>
        <dbReference type="PROSITE-ProRule" id="PRU00023"/>
    </source>
</evidence>
<sequence length="429" mass="47029">MPAAPRDISEEDFREILAHLDKDSDGVVTKDEFRMAYLLIRPEMEAAEFEGLWASMDADGNGELDLKELAAYYGFDMGGFGAHGMSDEQIWEMLKLQDALVEARRADEVQKQPAEAPAAPAPARRTSRGLDGVRRPVTILSESERKAAGVTAYKMPASVGREGLDAHVRLLVASELGDARAIDELISQNLSVRIEDEKGEMPLHKLARGGKEKLLRAVLVQSDSKLVDLNWQDKQGKTPLMLAAEFNHPDLVKLLIEYGSDAFVENVAMTRCLHPSAAGARGWWPSRGEMLPKLCPPQAAGGTALHCAVAHKAEDAITVMRHHHLFCPPPMQRHLTLHGPAADPRPQTLLECVRASERKRLIDHTDKCGRSVLHLAAFSENENMTQTLIEHGASSASDAYGNKPSVLAAKTGRRNSKDLLEALEKKIAA</sequence>
<dbReference type="CDD" id="cd00051">
    <property type="entry name" value="EFh"/>
    <property type="match status" value="1"/>
</dbReference>
<keyword evidence="1" id="KW-0677">Repeat</keyword>
<dbReference type="PROSITE" id="PS50297">
    <property type="entry name" value="ANK_REP_REGION"/>
    <property type="match status" value="2"/>
</dbReference>
<dbReference type="Gene3D" id="1.25.40.20">
    <property type="entry name" value="Ankyrin repeat-containing domain"/>
    <property type="match status" value="2"/>
</dbReference>
<dbReference type="Gene3D" id="1.10.238.10">
    <property type="entry name" value="EF-hand"/>
    <property type="match status" value="1"/>
</dbReference>
<feature type="domain" description="EF-hand" evidence="6">
    <location>
        <begin position="44"/>
        <end position="79"/>
    </location>
</feature>
<dbReference type="PROSITE" id="PS00018">
    <property type="entry name" value="EF_HAND_1"/>
    <property type="match status" value="2"/>
</dbReference>
<dbReference type="PROSITE" id="PS50222">
    <property type="entry name" value="EF_HAND_2"/>
    <property type="match status" value="2"/>
</dbReference>
<feature type="compositionally biased region" description="Low complexity" evidence="5">
    <location>
        <begin position="113"/>
        <end position="123"/>
    </location>
</feature>
<gene>
    <name evidence="7" type="ORF">EHUX00137_LOCUS19486</name>
</gene>
<dbReference type="AlphaFoldDB" id="A0A7S3SFK9"/>
<keyword evidence="2" id="KW-0106">Calcium</keyword>
<name>A0A7S3SFK9_EMIHU</name>
<dbReference type="SUPFAM" id="SSF47473">
    <property type="entry name" value="EF-hand"/>
    <property type="match status" value="1"/>
</dbReference>
<organism evidence="7">
    <name type="scientific">Emiliania huxleyi</name>
    <name type="common">Coccolithophore</name>
    <name type="synonym">Pontosphaera huxleyi</name>
    <dbReference type="NCBI Taxonomy" id="2903"/>
    <lineage>
        <taxon>Eukaryota</taxon>
        <taxon>Haptista</taxon>
        <taxon>Haptophyta</taxon>
        <taxon>Prymnesiophyceae</taxon>
        <taxon>Isochrysidales</taxon>
        <taxon>Noelaerhabdaceae</taxon>
        <taxon>Emiliania</taxon>
    </lineage>
</organism>
<dbReference type="Pfam" id="PF00023">
    <property type="entry name" value="Ank"/>
    <property type="match status" value="1"/>
</dbReference>
<dbReference type="EMBL" id="HBIR01025356">
    <property type="protein sequence ID" value="CAE0552595.1"/>
    <property type="molecule type" value="Transcribed_RNA"/>
</dbReference>
<dbReference type="PANTHER" id="PTHR24126">
    <property type="entry name" value="ANKYRIN REPEAT, PH AND SEC7 DOMAIN CONTAINING PROTEIN SECG-RELATED"/>
    <property type="match status" value="1"/>
</dbReference>
<dbReference type="SMART" id="SM00054">
    <property type="entry name" value="EFh"/>
    <property type="match status" value="2"/>
</dbReference>
<accession>A0A7S3SFK9</accession>
<dbReference type="SUPFAM" id="SSF48403">
    <property type="entry name" value="Ankyrin repeat"/>
    <property type="match status" value="1"/>
</dbReference>
<dbReference type="Pfam" id="PF12796">
    <property type="entry name" value="Ank_2"/>
    <property type="match status" value="1"/>
</dbReference>
<dbReference type="InterPro" id="IPR036770">
    <property type="entry name" value="Ankyrin_rpt-contain_sf"/>
</dbReference>
<dbReference type="InterPro" id="IPR002048">
    <property type="entry name" value="EF_hand_dom"/>
</dbReference>
<feature type="region of interest" description="Disordered" evidence="5">
    <location>
        <begin position="106"/>
        <end position="128"/>
    </location>
</feature>
<dbReference type="GO" id="GO:0005509">
    <property type="term" value="F:calcium ion binding"/>
    <property type="evidence" value="ECO:0007669"/>
    <property type="project" value="InterPro"/>
</dbReference>
<protein>
    <recommendedName>
        <fullName evidence="6">EF-hand domain-containing protein</fullName>
    </recommendedName>
</protein>
<reference evidence="7" key="1">
    <citation type="submission" date="2021-01" db="EMBL/GenBank/DDBJ databases">
        <authorList>
            <person name="Corre E."/>
            <person name="Pelletier E."/>
            <person name="Niang G."/>
            <person name="Scheremetjew M."/>
            <person name="Finn R."/>
            <person name="Kale V."/>
            <person name="Holt S."/>
            <person name="Cochrane G."/>
            <person name="Meng A."/>
            <person name="Brown T."/>
            <person name="Cohen L."/>
        </authorList>
    </citation>
    <scope>NUCLEOTIDE SEQUENCE</scope>
    <source>
        <strain evidence="7">379</strain>
    </source>
</reference>
<dbReference type="InterPro" id="IPR011992">
    <property type="entry name" value="EF-hand-dom_pair"/>
</dbReference>